<dbReference type="InterPro" id="IPR029787">
    <property type="entry name" value="Nucleotide_cyclase"/>
</dbReference>
<evidence type="ECO:0000256" key="2">
    <source>
        <dbReference type="SAM" id="Phobius"/>
    </source>
</evidence>
<keyword evidence="2" id="KW-1133">Transmembrane helix</keyword>
<evidence type="ECO:0000256" key="1">
    <source>
        <dbReference type="SAM" id="MobiDB-lite"/>
    </source>
</evidence>
<feature type="transmembrane region" description="Helical" evidence="2">
    <location>
        <begin position="185"/>
        <end position="207"/>
    </location>
</feature>
<dbReference type="InterPro" id="IPR000160">
    <property type="entry name" value="GGDEF_dom"/>
</dbReference>
<reference evidence="4 5" key="1">
    <citation type="submission" date="2019-07" db="EMBL/GenBank/DDBJ databases">
        <title>Caenimonas sedimenti sp. nov., isolated from activated sludge.</title>
        <authorList>
            <person name="Xu J."/>
        </authorList>
    </citation>
    <scope>NUCLEOTIDE SEQUENCE [LARGE SCALE GENOMIC DNA]</scope>
    <source>
        <strain evidence="4 5">HX-9-20</strain>
    </source>
</reference>
<comment type="caution">
    <text evidence="4">The sequence shown here is derived from an EMBL/GenBank/DDBJ whole genome shotgun (WGS) entry which is preliminary data.</text>
</comment>
<dbReference type="AlphaFoldDB" id="A0A562ZHU2"/>
<name>A0A562ZHU2_9BURK</name>
<organism evidence="4 5">
    <name type="scientific">Caenimonas sedimenti</name>
    <dbReference type="NCBI Taxonomy" id="2596921"/>
    <lineage>
        <taxon>Bacteria</taxon>
        <taxon>Pseudomonadati</taxon>
        <taxon>Pseudomonadota</taxon>
        <taxon>Betaproteobacteria</taxon>
        <taxon>Burkholderiales</taxon>
        <taxon>Comamonadaceae</taxon>
        <taxon>Caenimonas</taxon>
    </lineage>
</organism>
<accession>A0A562ZHU2</accession>
<sequence length="425" mass="45753">MQMRAMELMIWSMSLGAIAAVAATRLADLAARPSLSLLRGATYHVIVFVFVLILSGVLAPTLRPDPHRLHVLQVLAGPLCVGLSTFWIRGWLGARQRDRLMSVGLRLSALALPLAAVAAFTLPRAQQLPAAAGLSLLGSGMMLWFAVRAWGMGDRLAPVMAAGCLLTLPAIAGLYAQAMHLHVGIAAQAVFAFCAALSNAFTGFVLWRRDRHEWKASREPGSSLLPLDPVTRVASGRAVVHRLIEALRRRQRTRRDGAVIAVLVFDVDRIAAQVGASGVHEMHIAIAGRIQRQVGVVNPVGRYWDRCFICLVETIDSPAWLRTLGLRVSSSLRRPIEVTGLGGERVEIRPDIGVGVVHLPPGRAEAEDVLHDAEHLAEAARGMRSRAAILNPATGYAVPVEQADLGPRGRPAKEIPHAALRRAAG</sequence>
<keyword evidence="2" id="KW-0472">Membrane</keyword>
<evidence type="ECO:0000313" key="4">
    <source>
        <dbReference type="EMBL" id="TWO67875.1"/>
    </source>
</evidence>
<protein>
    <submittedName>
        <fullName evidence="4">Diguanylate cyclase</fullName>
    </submittedName>
</protein>
<gene>
    <name evidence="4" type="ORF">FN976_24910</name>
</gene>
<feature type="transmembrane region" description="Helical" evidence="2">
    <location>
        <begin position="128"/>
        <end position="147"/>
    </location>
</feature>
<dbReference type="Gene3D" id="3.30.70.270">
    <property type="match status" value="1"/>
</dbReference>
<proteinExistence type="predicted"/>
<dbReference type="SUPFAM" id="SSF55073">
    <property type="entry name" value="Nucleotide cyclase"/>
    <property type="match status" value="1"/>
</dbReference>
<feature type="domain" description="GGDEF" evidence="3">
    <location>
        <begin position="214"/>
        <end position="390"/>
    </location>
</feature>
<dbReference type="OrthoDB" id="8874189at2"/>
<feature type="transmembrane region" description="Helical" evidence="2">
    <location>
        <begin position="103"/>
        <end position="122"/>
    </location>
</feature>
<feature type="transmembrane region" description="Helical" evidence="2">
    <location>
        <begin position="43"/>
        <end position="62"/>
    </location>
</feature>
<feature type="transmembrane region" description="Helical" evidence="2">
    <location>
        <begin position="159"/>
        <end position="179"/>
    </location>
</feature>
<keyword evidence="2" id="KW-0812">Transmembrane</keyword>
<feature type="region of interest" description="Disordered" evidence="1">
    <location>
        <begin position="404"/>
        <end position="425"/>
    </location>
</feature>
<dbReference type="InterPro" id="IPR043128">
    <property type="entry name" value="Rev_trsase/Diguanyl_cyclase"/>
</dbReference>
<dbReference type="Proteomes" id="UP000318199">
    <property type="component" value="Unassembled WGS sequence"/>
</dbReference>
<keyword evidence="5" id="KW-1185">Reference proteome</keyword>
<evidence type="ECO:0000259" key="3">
    <source>
        <dbReference type="SMART" id="SM00267"/>
    </source>
</evidence>
<evidence type="ECO:0000313" key="5">
    <source>
        <dbReference type="Proteomes" id="UP000318199"/>
    </source>
</evidence>
<dbReference type="EMBL" id="VOBQ01000022">
    <property type="protein sequence ID" value="TWO67875.1"/>
    <property type="molecule type" value="Genomic_DNA"/>
</dbReference>
<dbReference type="SMART" id="SM00267">
    <property type="entry name" value="GGDEF"/>
    <property type="match status" value="1"/>
</dbReference>